<dbReference type="AlphaFoldDB" id="Q67VJ7"/>
<reference evidence="2" key="2">
    <citation type="submission" date="2002-02" db="EMBL/GenBank/DDBJ databases">
        <title>Oryza sativa nipponbare(GA3) genomic DNA, chromosome 6, PAC clone:P0677B10.</title>
        <authorList>
            <person name="Sasaki T."/>
            <person name="Matsumoto T."/>
            <person name="Yamamoto K."/>
        </authorList>
    </citation>
    <scope>NUCLEOTIDE SEQUENCE</scope>
</reference>
<dbReference type="EMBL" id="AP003712">
    <property type="protein sequence ID" value="BAD37601.1"/>
    <property type="molecule type" value="Genomic_DNA"/>
</dbReference>
<gene>
    <name evidence="1" type="ORF">P0460H04.52</name>
    <name evidence="2" type="ORF">P0677B10.13</name>
</gene>
<proteinExistence type="predicted"/>
<evidence type="ECO:0000313" key="3">
    <source>
        <dbReference type="Proteomes" id="UP000000763"/>
    </source>
</evidence>
<dbReference type="EMBL" id="AP004803">
    <property type="protein sequence ID" value="BAD37822.1"/>
    <property type="molecule type" value="Genomic_DNA"/>
</dbReference>
<reference evidence="3" key="4">
    <citation type="journal article" date="2008" name="Nucleic Acids Res.">
        <title>The rice annotation project database (RAP-DB): 2008 update.</title>
        <authorList>
            <consortium name="The rice annotation project (RAP)"/>
        </authorList>
    </citation>
    <scope>GENOME REANNOTATION</scope>
    <source>
        <strain evidence="3">cv. Nipponbare</strain>
    </source>
</reference>
<sequence length="137" mass="15765">MESNAARSIRPAWVPPPSIPIAYVSQACMAPSHHGFASDYYIAAAHRHRYWRQLQLVVHPPLLITRDEFRRGCTPTLLLARVDAKMRTDAVQRQDVRLRTTPAHIDAMRTLIRTTCVHLCIDTMIVRTHAYVYTYVQ</sequence>
<dbReference type="Proteomes" id="UP000000763">
    <property type="component" value="Chromosome 6"/>
</dbReference>
<accession>Q67VJ7</accession>
<reference evidence="3" key="3">
    <citation type="journal article" date="2005" name="Nature">
        <title>The map-based sequence of the rice genome.</title>
        <authorList>
            <consortium name="International rice genome sequencing project (IRGSP)"/>
            <person name="Matsumoto T."/>
            <person name="Wu J."/>
            <person name="Kanamori H."/>
            <person name="Katayose Y."/>
            <person name="Fujisawa M."/>
            <person name="Namiki N."/>
            <person name="Mizuno H."/>
            <person name="Yamamoto K."/>
            <person name="Antonio B.A."/>
            <person name="Baba T."/>
            <person name="Sakata K."/>
            <person name="Nagamura Y."/>
            <person name="Aoki H."/>
            <person name="Arikawa K."/>
            <person name="Arita K."/>
            <person name="Bito T."/>
            <person name="Chiden Y."/>
            <person name="Fujitsuka N."/>
            <person name="Fukunaka R."/>
            <person name="Hamada M."/>
            <person name="Harada C."/>
            <person name="Hayashi A."/>
            <person name="Hijishita S."/>
            <person name="Honda M."/>
            <person name="Hosokawa S."/>
            <person name="Ichikawa Y."/>
            <person name="Idonuma A."/>
            <person name="Iijima M."/>
            <person name="Ikeda M."/>
            <person name="Ikeno M."/>
            <person name="Ito K."/>
            <person name="Ito S."/>
            <person name="Ito T."/>
            <person name="Ito Y."/>
            <person name="Ito Y."/>
            <person name="Iwabuchi A."/>
            <person name="Kamiya K."/>
            <person name="Karasawa W."/>
            <person name="Kurita K."/>
            <person name="Katagiri S."/>
            <person name="Kikuta A."/>
            <person name="Kobayashi H."/>
            <person name="Kobayashi N."/>
            <person name="Machita K."/>
            <person name="Maehara T."/>
            <person name="Masukawa M."/>
            <person name="Mizubayashi T."/>
            <person name="Mukai Y."/>
            <person name="Nagasaki H."/>
            <person name="Nagata Y."/>
            <person name="Naito S."/>
            <person name="Nakashima M."/>
            <person name="Nakama Y."/>
            <person name="Nakamichi Y."/>
            <person name="Nakamura M."/>
            <person name="Meguro A."/>
            <person name="Negishi M."/>
            <person name="Ohta I."/>
            <person name="Ohta T."/>
            <person name="Okamoto M."/>
            <person name="Ono N."/>
            <person name="Saji S."/>
            <person name="Sakaguchi M."/>
            <person name="Sakai K."/>
            <person name="Shibata M."/>
            <person name="Shimokawa T."/>
            <person name="Song J."/>
            <person name="Takazaki Y."/>
            <person name="Terasawa K."/>
            <person name="Tsugane M."/>
            <person name="Tsuji K."/>
            <person name="Ueda S."/>
            <person name="Waki K."/>
            <person name="Yamagata H."/>
            <person name="Yamamoto M."/>
            <person name="Yamamoto S."/>
            <person name="Yamane H."/>
            <person name="Yoshiki S."/>
            <person name="Yoshihara R."/>
            <person name="Yukawa K."/>
            <person name="Zhong H."/>
            <person name="Yano M."/>
            <person name="Yuan Q."/>
            <person name="Ouyang S."/>
            <person name="Liu J."/>
            <person name="Jones K.M."/>
            <person name="Gansberger K."/>
            <person name="Moffat K."/>
            <person name="Hill J."/>
            <person name="Bera J."/>
            <person name="Fadrosh D."/>
            <person name="Jin S."/>
            <person name="Johri S."/>
            <person name="Kim M."/>
            <person name="Overton L."/>
            <person name="Reardon M."/>
            <person name="Tsitrin T."/>
            <person name="Vuong H."/>
            <person name="Weaver B."/>
            <person name="Ciecko A."/>
            <person name="Tallon L."/>
            <person name="Jackson J."/>
            <person name="Pai G."/>
            <person name="Aken S.V."/>
            <person name="Utterback T."/>
            <person name="Reidmuller S."/>
            <person name="Feldblyum T."/>
            <person name="Hsiao J."/>
            <person name="Zismann V."/>
            <person name="Iobst S."/>
            <person name="de Vazeille A.R."/>
            <person name="Buell C.R."/>
            <person name="Ying K."/>
            <person name="Li Y."/>
            <person name="Lu T."/>
            <person name="Huang Y."/>
            <person name="Zhao Q."/>
            <person name="Feng Q."/>
            <person name="Zhang L."/>
            <person name="Zhu J."/>
            <person name="Weng Q."/>
            <person name="Mu J."/>
            <person name="Lu Y."/>
            <person name="Fan D."/>
            <person name="Liu Y."/>
            <person name="Guan J."/>
            <person name="Zhang Y."/>
            <person name="Yu S."/>
            <person name="Liu X."/>
            <person name="Zhang Y."/>
            <person name="Hong G."/>
            <person name="Han B."/>
            <person name="Choisne N."/>
            <person name="Demange N."/>
            <person name="Orjeda G."/>
            <person name="Samain S."/>
            <person name="Cattolico L."/>
            <person name="Pelletier E."/>
            <person name="Couloux A."/>
            <person name="Segurens B."/>
            <person name="Wincker P."/>
            <person name="D'Hont A."/>
            <person name="Scarpelli C."/>
            <person name="Weissenbach J."/>
            <person name="Salanoubat M."/>
            <person name="Quetier F."/>
            <person name="Yu Y."/>
            <person name="Kim H.R."/>
            <person name="Rambo T."/>
            <person name="Currie J."/>
            <person name="Collura K."/>
            <person name="Luo M."/>
            <person name="Yang T."/>
            <person name="Ammiraju J.S.S."/>
            <person name="Engler F."/>
            <person name="Soderlund C."/>
            <person name="Wing R.A."/>
            <person name="Palmer L.E."/>
            <person name="de la Bastide M."/>
            <person name="Spiegel L."/>
            <person name="Nascimento L."/>
            <person name="Zutavern T."/>
            <person name="O'Shaughnessy A."/>
            <person name="Dike S."/>
            <person name="Dedhia N."/>
            <person name="Preston R."/>
            <person name="Balija V."/>
            <person name="McCombie W.R."/>
            <person name="Chow T."/>
            <person name="Chen H."/>
            <person name="Chung M."/>
            <person name="Chen C."/>
            <person name="Shaw J."/>
            <person name="Wu H."/>
            <person name="Hsiao K."/>
            <person name="Chao Y."/>
            <person name="Chu M."/>
            <person name="Cheng C."/>
            <person name="Hour A."/>
            <person name="Lee P."/>
            <person name="Lin S."/>
            <person name="Lin Y."/>
            <person name="Liou J."/>
            <person name="Liu S."/>
            <person name="Hsing Y."/>
            <person name="Raghuvanshi S."/>
            <person name="Mohanty A."/>
            <person name="Bharti A.K."/>
            <person name="Gaur A."/>
            <person name="Gupta V."/>
            <person name="Kumar D."/>
            <person name="Ravi V."/>
            <person name="Vij S."/>
            <person name="Kapur A."/>
            <person name="Khurana P."/>
            <person name="Khurana P."/>
            <person name="Khurana J.P."/>
            <person name="Tyagi A.K."/>
            <person name="Gaikwad K."/>
            <person name="Singh A."/>
            <person name="Dalal V."/>
            <person name="Srivastava S."/>
            <person name="Dixit A."/>
            <person name="Pal A.K."/>
            <person name="Ghazi I.A."/>
            <person name="Yadav M."/>
            <person name="Pandit A."/>
            <person name="Bhargava A."/>
            <person name="Sureshbabu K."/>
            <person name="Batra K."/>
            <person name="Sharma T.R."/>
            <person name="Mohapatra T."/>
            <person name="Singh N.K."/>
            <person name="Messing J."/>
            <person name="Nelson A.B."/>
            <person name="Fuks G."/>
            <person name="Kavchok S."/>
            <person name="Keizer G."/>
            <person name="Linton E."/>
            <person name="Llaca V."/>
            <person name="Song R."/>
            <person name="Tanyolac B."/>
            <person name="Young S."/>
            <person name="Ho-Il K."/>
            <person name="Hahn J.H."/>
            <person name="Sangsakoo G."/>
            <person name="Vanavichit A."/>
            <person name="de Mattos Luiz.A.T."/>
            <person name="Zimmer P.D."/>
            <person name="Malone G."/>
            <person name="Dellagostin O."/>
            <person name="de Oliveira A.C."/>
            <person name="Bevan M."/>
            <person name="Bancroft I."/>
            <person name="Minx P."/>
            <person name="Cordum H."/>
            <person name="Wilson R."/>
            <person name="Cheng Z."/>
            <person name="Jin W."/>
            <person name="Jiang J."/>
            <person name="Leong S.A."/>
            <person name="Iwama H."/>
            <person name="Gojobori T."/>
            <person name="Itoh T."/>
            <person name="Niimura Y."/>
            <person name="Fujii Y."/>
            <person name="Habara T."/>
            <person name="Sakai H."/>
            <person name="Sato Y."/>
            <person name="Wilson G."/>
            <person name="Kumar K."/>
            <person name="McCouch S."/>
            <person name="Juretic N."/>
            <person name="Hoen D."/>
            <person name="Wright S."/>
            <person name="Bruskiewich R."/>
            <person name="Bureau T."/>
            <person name="Miyao A."/>
            <person name="Hirochika H."/>
            <person name="Nishikawa T."/>
            <person name="Kadowaki K."/>
            <person name="Sugiura M."/>
            <person name="Burr B."/>
            <person name="Sasaki T."/>
        </authorList>
    </citation>
    <scope>NUCLEOTIDE SEQUENCE [LARGE SCALE GENOMIC DNA]</scope>
    <source>
        <strain evidence="3">cv. Nipponbare</strain>
    </source>
</reference>
<dbReference type="PROSITE" id="PS51257">
    <property type="entry name" value="PROKAR_LIPOPROTEIN"/>
    <property type="match status" value="1"/>
</dbReference>
<evidence type="ECO:0000313" key="2">
    <source>
        <dbReference type="EMBL" id="BAD37822.1"/>
    </source>
</evidence>
<name>Q67VJ7_ORYSJ</name>
<evidence type="ECO:0000313" key="1">
    <source>
        <dbReference type="EMBL" id="BAD37601.1"/>
    </source>
</evidence>
<reference evidence="1" key="1">
    <citation type="submission" date="2001-05" db="EMBL/GenBank/DDBJ databases">
        <title>Oryza sativa nipponbare(GA3) genomic DNA, chromosome 6, PAC clone:P0460H04.</title>
        <authorList>
            <person name="Sasaki T."/>
            <person name="Matsumoto T."/>
            <person name="Yamamoto K."/>
        </authorList>
    </citation>
    <scope>NUCLEOTIDE SEQUENCE</scope>
</reference>
<organism evidence="2 3">
    <name type="scientific">Oryza sativa subsp. japonica</name>
    <name type="common">Rice</name>
    <dbReference type="NCBI Taxonomy" id="39947"/>
    <lineage>
        <taxon>Eukaryota</taxon>
        <taxon>Viridiplantae</taxon>
        <taxon>Streptophyta</taxon>
        <taxon>Embryophyta</taxon>
        <taxon>Tracheophyta</taxon>
        <taxon>Spermatophyta</taxon>
        <taxon>Magnoliopsida</taxon>
        <taxon>Liliopsida</taxon>
        <taxon>Poales</taxon>
        <taxon>Poaceae</taxon>
        <taxon>BOP clade</taxon>
        <taxon>Oryzoideae</taxon>
        <taxon>Oryzeae</taxon>
        <taxon>Oryzinae</taxon>
        <taxon>Oryza</taxon>
        <taxon>Oryza sativa</taxon>
    </lineage>
</organism>
<protein>
    <submittedName>
        <fullName evidence="2">Uncharacterized protein</fullName>
    </submittedName>
</protein>